<dbReference type="Proteomes" id="UP000247586">
    <property type="component" value="Chromosome"/>
</dbReference>
<dbReference type="GeneID" id="36833882"/>
<gene>
    <name evidence="1" type="ORF">DFR87_01030</name>
</gene>
<accession>A0A2U9IR51</accession>
<reference evidence="2" key="2">
    <citation type="submission" date="2020-03" db="EMBL/GenBank/DDBJ databases">
        <title>Complete Genome Sequences of Extremely Thermoacidophilic, Metal-Mobilizing Type-Strain Members of the Archaeal Family Sulfolobaceae: Acidianus brierleyi DSM-1651T, Acidianus sulfidivorans DSM-18786T, Metallosphaera hakonensis DSM-7519T, and Metallosphaera prunae DSM-10039T.</title>
        <authorList>
            <person name="Counts J.A."/>
            <person name="Kelly R.M."/>
        </authorList>
    </citation>
    <scope>NUCLEOTIDE SEQUENCE [LARGE SCALE GENOMIC DNA]</scope>
    <source>
        <strain evidence="2">HO1-1</strain>
    </source>
</reference>
<dbReference type="STRING" id="1293036.GCA_001315825_02608"/>
<sequence length="81" mass="9446">MAIITVKVSKDVAELLEKMISLGIARSKNEAINIMIEHGRAEIERRIREEEEVRKLVEMWLKEGYPCENLDASDLREERYG</sequence>
<keyword evidence="2" id="KW-1185">Reference proteome</keyword>
<protein>
    <submittedName>
        <fullName evidence="1">VapB-type antitoxin</fullName>
    </submittedName>
</protein>
<dbReference type="RefSeq" id="WP_054837205.1">
    <property type="nucleotide sequence ID" value="NZ_BBBA01000031.1"/>
</dbReference>
<reference evidence="2" key="3">
    <citation type="submission" date="2020-03" db="EMBL/GenBank/DDBJ databases">
        <title>Sequencing and Assembly of Multiple Reported Metal-Biooxidizing Members of the Extremely Thermoacidophilic Archaeal Family Sulfolobaceae.</title>
        <authorList>
            <person name="Counts J.A."/>
            <person name="Kelly R.M."/>
        </authorList>
    </citation>
    <scope>NUCLEOTIDE SEQUENCE [LARGE SCALE GENOMIC DNA]</scope>
    <source>
        <strain evidence="2">HO1-1</strain>
    </source>
</reference>
<evidence type="ECO:0000313" key="1">
    <source>
        <dbReference type="EMBL" id="AWR98521.1"/>
    </source>
</evidence>
<organism evidence="1 2">
    <name type="scientific">Metallosphaera hakonensis JCM 8857 = DSM 7519</name>
    <dbReference type="NCBI Taxonomy" id="1293036"/>
    <lineage>
        <taxon>Archaea</taxon>
        <taxon>Thermoproteota</taxon>
        <taxon>Thermoprotei</taxon>
        <taxon>Sulfolobales</taxon>
        <taxon>Sulfolobaceae</taxon>
        <taxon>Metallosphaera</taxon>
    </lineage>
</organism>
<dbReference type="AlphaFoldDB" id="A0A2U9IR51"/>
<dbReference type="OrthoDB" id="37098at2157"/>
<proteinExistence type="predicted"/>
<name>A0A2U9IR51_9CREN</name>
<evidence type="ECO:0000313" key="2">
    <source>
        <dbReference type="Proteomes" id="UP000247586"/>
    </source>
</evidence>
<dbReference type="EMBL" id="CP029287">
    <property type="protein sequence ID" value="AWR98521.1"/>
    <property type="molecule type" value="Genomic_DNA"/>
</dbReference>
<reference evidence="1 2" key="1">
    <citation type="submission" date="2018-05" db="EMBL/GenBank/DDBJ databases">
        <title>Complete Genome Sequences of Extremely Thermoacidophilic, Metal-Mobilizing Type-Strain Members of the Archaeal Family Sulfolobaceae: Acidianus brierleyi DSM-1651T, Acidianus sulfidivorans DSM-18786T, Metallosphaera hakonensis DSM-7519T, and Metallosphaera prunae DSM-10039T.</title>
        <authorList>
            <person name="Counts J.A."/>
            <person name="Kelly R.M."/>
        </authorList>
    </citation>
    <scope>NUCLEOTIDE SEQUENCE [LARGE SCALE GENOMIC DNA]</scope>
    <source>
        <strain evidence="1 2">HO1-1</strain>
    </source>
</reference>
<dbReference type="KEGG" id="mhk:DFR87_01030"/>